<protein>
    <submittedName>
        <fullName evidence="2">DNA-binding protein</fullName>
    </submittedName>
</protein>
<evidence type="ECO:0000313" key="3">
    <source>
        <dbReference type="Proteomes" id="UP000033500"/>
    </source>
</evidence>
<dbReference type="GO" id="GO:0003677">
    <property type="term" value="F:DNA binding"/>
    <property type="evidence" value="ECO:0007669"/>
    <property type="project" value="UniProtKB-KW"/>
</dbReference>
<evidence type="ECO:0000313" key="2">
    <source>
        <dbReference type="EMBL" id="KJZ46018.1"/>
    </source>
</evidence>
<dbReference type="InterPro" id="IPR041657">
    <property type="entry name" value="HTH_17"/>
</dbReference>
<proteinExistence type="predicted"/>
<keyword evidence="2" id="KW-0238">DNA-binding</keyword>
<name>A0A0F4TNI7_PSEFL</name>
<reference evidence="2 3" key="1">
    <citation type="submission" date="2015-03" db="EMBL/GenBank/DDBJ databases">
        <title>Comparative genomics of Pseudomonas insights into diversity of traits involved in vanlence and defense.</title>
        <authorList>
            <person name="Qin Y."/>
        </authorList>
    </citation>
    <scope>NUCLEOTIDE SEQUENCE [LARGE SCALE GENOMIC DNA]</scope>
    <source>
        <strain evidence="2 3">C3</strain>
    </source>
</reference>
<dbReference type="AlphaFoldDB" id="A0A0F4TNI7"/>
<organism evidence="2 3">
    <name type="scientific">Pseudomonas fluorescens</name>
    <dbReference type="NCBI Taxonomy" id="294"/>
    <lineage>
        <taxon>Bacteria</taxon>
        <taxon>Pseudomonadati</taxon>
        <taxon>Pseudomonadota</taxon>
        <taxon>Gammaproteobacteria</taxon>
        <taxon>Pseudomonadales</taxon>
        <taxon>Pseudomonadaceae</taxon>
        <taxon>Pseudomonas</taxon>
    </lineage>
</organism>
<feature type="domain" description="Helix-turn-helix" evidence="1">
    <location>
        <begin position="15"/>
        <end position="59"/>
    </location>
</feature>
<accession>A0A0F4TNI7</accession>
<dbReference type="PATRIC" id="fig|294.131.peg.5868"/>
<evidence type="ECO:0000259" key="1">
    <source>
        <dbReference type="Pfam" id="PF12728"/>
    </source>
</evidence>
<comment type="caution">
    <text evidence="2">The sequence shown here is derived from an EMBL/GenBank/DDBJ whole genome shotgun (WGS) entry which is preliminary data.</text>
</comment>
<dbReference type="EMBL" id="LACD01000007">
    <property type="protein sequence ID" value="KJZ46018.1"/>
    <property type="molecule type" value="Genomic_DNA"/>
</dbReference>
<sequence>MNQQDTPMPLAVGPEAAAQMTGQSRSAIYQAVAAGELIAFKAGKRRLILVKELEVWINRVAKENTR</sequence>
<gene>
    <name evidence="2" type="ORF">VC34_08240</name>
</gene>
<dbReference type="RefSeq" id="WP_046046077.1">
    <property type="nucleotide sequence ID" value="NZ_LACD01000007.1"/>
</dbReference>
<dbReference type="Proteomes" id="UP000033500">
    <property type="component" value="Unassembled WGS sequence"/>
</dbReference>
<dbReference type="Pfam" id="PF12728">
    <property type="entry name" value="HTH_17"/>
    <property type="match status" value="1"/>
</dbReference>